<dbReference type="InterPro" id="IPR013328">
    <property type="entry name" value="6PGD_dom2"/>
</dbReference>
<dbReference type="Gene3D" id="1.10.1040.10">
    <property type="entry name" value="N-(1-d-carboxylethyl)-l-norvaline Dehydrogenase, domain 2"/>
    <property type="match status" value="1"/>
</dbReference>
<feature type="domain" description="3-hydroxyacyl-CoA dehydrogenase C-terminal" evidence="3">
    <location>
        <begin position="144"/>
        <end position="240"/>
    </location>
</feature>
<dbReference type="PANTHER" id="PTHR48075:SF5">
    <property type="entry name" value="3-HYDROXYBUTYRYL-COA DEHYDROGENASE"/>
    <property type="match status" value="1"/>
</dbReference>
<evidence type="ECO:0000313" key="4">
    <source>
        <dbReference type="EMBL" id="MDR6226764.1"/>
    </source>
</evidence>
<dbReference type="PANTHER" id="PTHR48075">
    <property type="entry name" value="3-HYDROXYACYL-COA DEHYDROGENASE FAMILY PROTEIN"/>
    <property type="match status" value="1"/>
</dbReference>
<gene>
    <name evidence="4" type="ORF">JOE21_002774</name>
</gene>
<dbReference type="InterPro" id="IPR008927">
    <property type="entry name" value="6-PGluconate_DH-like_C_sf"/>
</dbReference>
<organism evidence="4 5">
    <name type="scientific">Desmospora profundinema</name>
    <dbReference type="NCBI Taxonomy" id="1571184"/>
    <lineage>
        <taxon>Bacteria</taxon>
        <taxon>Bacillati</taxon>
        <taxon>Bacillota</taxon>
        <taxon>Bacilli</taxon>
        <taxon>Bacillales</taxon>
        <taxon>Thermoactinomycetaceae</taxon>
        <taxon>Desmospora</taxon>
    </lineage>
</organism>
<proteinExistence type="inferred from homology"/>
<dbReference type="Proteomes" id="UP001185012">
    <property type="component" value="Unassembled WGS sequence"/>
</dbReference>
<dbReference type="SUPFAM" id="SSF48179">
    <property type="entry name" value="6-phosphogluconate dehydrogenase C-terminal domain-like"/>
    <property type="match status" value="1"/>
</dbReference>
<dbReference type="EMBL" id="JAVDQG010000006">
    <property type="protein sequence ID" value="MDR6226764.1"/>
    <property type="molecule type" value="Genomic_DNA"/>
</dbReference>
<protein>
    <submittedName>
        <fullName evidence="4">3-hydroxybutyryl-CoA dehydrogenase</fullName>
        <ecNumber evidence="4">1.1.1.157</ecNumber>
    </submittedName>
</protein>
<dbReference type="InterPro" id="IPR006108">
    <property type="entry name" value="3HC_DH_C"/>
</dbReference>
<evidence type="ECO:0000313" key="5">
    <source>
        <dbReference type="Proteomes" id="UP001185012"/>
    </source>
</evidence>
<dbReference type="EC" id="1.1.1.157" evidence="4"/>
<name>A0ABU1IRH7_9BACL</name>
<sequence length="241" mass="26490">MSHNVWLLGEGPLAETAGMVLRKRGVSVWEGNTPNGEAVDAVIDVSFSGENGDRKHALLAHAESRVRPDIPIFTSCLDTWATRTAAWLKKPERVAGFSPLELAEGDIVEVSRPLQAQDETAWEGQVRLWENWGKRVEIVGDEPGLVFPRILSLMVNEAAHLLGEGGATAADIDTGMKQGTNHPRGPLEWADRVGVDQIAAILEGLQQAFGEDRYRPAPLIRKMVWAGRFGVRSGRGFHHYE</sequence>
<evidence type="ECO:0000259" key="3">
    <source>
        <dbReference type="Pfam" id="PF00725"/>
    </source>
</evidence>
<dbReference type="Pfam" id="PF00725">
    <property type="entry name" value="3HCDH"/>
    <property type="match status" value="1"/>
</dbReference>
<comment type="similarity">
    <text evidence="2">Belongs to the 3-hydroxyacyl-CoA dehydrogenase family.</text>
</comment>
<keyword evidence="5" id="KW-1185">Reference proteome</keyword>
<accession>A0ABU1IRH7</accession>
<comment type="caution">
    <text evidence="4">The sequence shown here is derived from an EMBL/GenBank/DDBJ whole genome shotgun (WGS) entry which is preliminary data.</text>
</comment>
<dbReference type="RefSeq" id="WP_309867113.1">
    <property type="nucleotide sequence ID" value="NZ_JAVDQG010000006.1"/>
</dbReference>
<comment type="pathway">
    <text evidence="1">Lipid metabolism; butanoate metabolism.</text>
</comment>
<dbReference type="Gene3D" id="3.40.50.720">
    <property type="entry name" value="NAD(P)-binding Rossmann-like Domain"/>
    <property type="match status" value="1"/>
</dbReference>
<evidence type="ECO:0000256" key="2">
    <source>
        <dbReference type="ARBA" id="ARBA00009463"/>
    </source>
</evidence>
<keyword evidence="4" id="KW-0560">Oxidoreductase</keyword>
<reference evidence="4 5" key="1">
    <citation type="submission" date="2023-07" db="EMBL/GenBank/DDBJ databases">
        <title>Genomic Encyclopedia of Type Strains, Phase IV (KMG-IV): sequencing the most valuable type-strain genomes for metagenomic binning, comparative biology and taxonomic classification.</title>
        <authorList>
            <person name="Goeker M."/>
        </authorList>
    </citation>
    <scope>NUCLEOTIDE SEQUENCE [LARGE SCALE GENOMIC DNA]</scope>
    <source>
        <strain evidence="4 5">DSM 45903</strain>
    </source>
</reference>
<evidence type="ECO:0000256" key="1">
    <source>
        <dbReference type="ARBA" id="ARBA00005086"/>
    </source>
</evidence>
<dbReference type="GO" id="GO:0008691">
    <property type="term" value="F:3-hydroxybutyryl-CoA dehydrogenase activity"/>
    <property type="evidence" value="ECO:0007669"/>
    <property type="project" value="UniProtKB-EC"/>
</dbReference>